<organism evidence="6 7">
    <name type="scientific">Acinetobacter sedimenti</name>
    <dbReference type="NCBI Taxonomy" id="2919922"/>
    <lineage>
        <taxon>Bacteria</taxon>
        <taxon>Pseudomonadati</taxon>
        <taxon>Pseudomonadota</taxon>
        <taxon>Gammaproteobacteria</taxon>
        <taxon>Moraxellales</taxon>
        <taxon>Moraxellaceae</taxon>
        <taxon>Acinetobacter</taxon>
    </lineage>
</organism>
<dbReference type="PANTHER" id="PTHR33337">
    <property type="entry name" value="GFA DOMAIN-CONTAINING PROTEIN"/>
    <property type="match status" value="1"/>
</dbReference>
<dbReference type="AlphaFoldDB" id="A0A9X1WZG3"/>
<keyword evidence="2" id="KW-0479">Metal-binding</keyword>
<evidence type="ECO:0000256" key="4">
    <source>
        <dbReference type="ARBA" id="ARBA00023239"/>
    </source>
</evidence>
<dbReference type="GO" id="GO:0016846">
    <property type="term" value="F:carbon-sulfur lyase activity"/>
    <property type="evidence" value="ECO:0007669"/>
    <property type="project" value="InterPro"/>
</dbReference>
<evidence type="ECO:0000256" key="1">
    <source>
        <dbReference type="ARBA" id="ARBA00005495"/>
    </source>
</evidence>
<gene>
    <name evidence="6" type="ORF">MKI79_07210</name>
</gene>
<proteinExistence type="inferred from homology"/>
<protein>
    <submittedName>
        <fullName evidence="6">GFA family protein</fullName>
    </submittedName>
</protein>
<dbReference type="Gene3D" id="3.90.1590.10">
    <property type="entry name" value="glutathione-dependent formaldehyde- activating enzyme (gfa)"/>
    <property type="match status" value="1"/>
</dbReference>
<dbReference type="InterPro" id="IPR011057">
    <property type="entry name" value="Mss4-like_sf"/>
</dbReference>
<dbReference type="EMBL" id="JAKUML010000009">
    <property type="protein sequence ID" value="MCJ8146687.1"/>
    <property type="molecule type" value="Genomic_DNA"/>
</dbReference>
<reference evidence="6" key="1">
    <citation type="submission" date="2022-02" db="EMBL/GenBank/DDBJ databases">
        <title>Acinetobacter A3.8 sp. nov., isolated from Sediment (Zhairuo Island).</title>
        <authorList>
            <person name="Zheng K."/>
        </authorList>
    </citation>
    <scope>NUCLEOTIDE SEQUENCE</scope>
    <source>
        <strain evidence="6">A3.8</strain>
    </source>
</reference>
<dbReference type="SUPFAM" id="SSF51316">
    <property type="entry name" value="Mss4-like"/>
    <property type="match status" value="1"/>
</dbReference>
<dbReference type="PROSITE" id="PS51891">
    <property type="entry name" value="CENP_V_GFA"/>
    <property type="match status" value="1"/>
</dbReference>
<evidence type="ECO:0000313" key="7">
    <source>
        <dbReference type="Proteomes" id="UP001139701"/>
    </source>
</evidence>
<keyword evidence="7" id="KW-1185">Reference proteome</keyword>
<evidence type="ECO:0000256" key="3">
    <source>
        <dbReference type="ARBA" id="ARBA00022833"/>
    </source>
</evidence>
<keyword evidence="3" id="KW-0862">Zinc</keyword>
<dbReference type="PANTHER" id="PTHR33337:SF40">
    <property type="entry name" value="CENP-V_GFA DOMAIN-CONTAINING PROTEIN-RELATED"/>
    <property type="match status" value="1"/>
</dbReference>
<evidence type="ECO:0000259" key="5">
    <source>
        <dbReference type="PROSITE" id="PS51891"/>
    </source>
</evidence>
<name>A0A9X1WZG3_9GAMM</name>
<dbReference type="Pfam" id="PF04828">
    <property type="entry name" value="GFA"/>
    <property type="match status" value="1"/>
</dbReference>
<sequence>MIKGQCQCGAVKFRYEAELTETIVCHCKDCQIAQGSAFAFNSPIDERLVTLEHGKDALKEFFSSPNKGRVFCQHCGTPLYSYRTDLPDVIRLRLGIVTEGHIPAPVKEIHLESKLPFVEINTMSSE</sequence>
<dbReference type="RefSeq" id="WP_241571435.1">
    <property type="nucleotide sequence ID" value="NZ_JAKUML010000009.1"/>
</dbReference>
<dbReference type="Proteomes" id="UP001139701">
    <property type="component" value="Unassembled WGS sequence"/>
</dbReference>
<keyword evidence="4" id="KW-0456">Lyase</keyword>
<dbReference type="InterPro" id="IPR006913">
    <property type="entry name" value="CENP-V/GFA"/>
</dbReference>
<feature type="domain" description="CENP-V/GFA" evidence="5">
    <location>
        <begin position="2"/>
        <end position="126"/>
    </location>
</feature>
<evidence type="ECO:0000313" key="6">
    <source>
        <dbReference type="EMBL" id="MCJ8146687.1"/>
    </source>
</evidence>
<accession>A0A9X1WZG3</accession>
<dbReference type="GO" id="GO:0046872">
    <property type="term" value="F:metal ion binding"/>
    <property type="evidence" value="ECO:0007669"/>
    <property type="project" value="UniProtKB-KW"/>
</dbReference>
<comment type="caution">
    <text evidence="6">The sequence shown here is derived from an EMBL/GenBank/DDBJ whole genome shotgun (WGS) entry which is preliminary data.</text>
</comment>
<evidence type="ECO:0000256" key="2">
    <source>
        <dbReference type="ARBA" id="ARBA00022723"/>
    </source>
</evidence>
<comment type="similarity">
    <text evidence="1">Belongs to the Gfa family.</text>
</comment>